<evidence type="ECO:0000313" key="6">
    <source>
        <dbReference type="Proteomes" id="UP000663829"/>
    </source>
</evidence>
<comment type="caution">
    <text evidence="3">The sequence shown here is derived from an EMBL/GenBank/DDBJ whole genome shotgun (WGS) entry which is preliminary data.</text>
</comment>
<dbReference type="Proteomes" id="UP000682733">
    <property type="component" value="Unassembled WGS sequence"/>
</dbReference>
<keyword evidence="1" id="KW-1133">Transmembrane helix</keyword>
<keyword evidence="1" id="KW-0472">Membrane</keyword>
<dbReference type="EMBL" id="CAJOBC010009511">
    <property type="protein sequence ID" value="CAF3989651.1"/>
    <property type="molecule type" value="Genomic_DNA"/>
</dbReference>
<gene>
    <name evidence="3" type="ORF">GPM918_LOCUS24965</name>
    <name evidence="2" type="ORF">OVA965_LOCUS16193</name>
    <name evidence="5" type="ORF">SRO942_LOCUS24969</name>
    <name evidence="4" type="ORF">TMI583_LOCUS16203</name>
</gene>
<feature type="transmembrane region" description="Helical" evidence="1">
    <location>
        <begin position="30"/>
        <end position="48"/>
    </location>
</feature>
<dbReference type="Proteomes" id="UP000681722">
    <property type="component" value="Unassembled WGS sequence"/>
</dbReference>
<evidence type="ECO:0000313" key="5">
    <source>
        <dbReference type="EMBL" id="CAF3989651.1"/>
    </source>
</evidence>
<protein>
    <submittedName>
        <fullName evidence="3">Uncharacterized protein</fullName>
    </submittedName>
</protein>
<dbReference type="Proteomes" id="UP000677228">
    <property type="component" value="Unassembled WGS sequence"/>
</dbReference>
<dbReference type="AlphaFoldDB" id="A0A814YAN5"/>
<keyword evidence="1" id="KW-0812">Transmembrane</keyword>
<proteinExistence type="predicted"/>
<sequence length="96" mass="11215">MLQQAQHPISDEKKLKDLSRLPCNPEQVDFIKLWFICIPILLILSVLLDRIEVECVKRQRLSTISKKQYVSLTYFVQLLISIAFVGLFINGKRKIE</sequence>
<evidence type="ECO:0000256" key="1">
    <source>
        <dbReference type="SAM" id="Phobius"/>
    </source>
</evidence>
<dbReference type="EMBL" id="CAJNOK010007467">
    <property type="protein sequence ID" value="CAF1035166.1"/>
    <property type="molecule type" value="Genomic_DNA"/>
</dbReference>
<dbReference type="Proteomes" id="UP000663829">
    <property type="component" value="Unassembled WGS sequence"/>
</dbReference>
<evidence type="ECO:0000313" key="3">
    <source>
        <dbReference type="EMBL" id="CAF1226711.1"/>
    </source>
</evidence>
<reference evidence="3" key="1">
    <citation type="submission" date="2021-02" db="EMBL/GenBank/DDBJ databases">
        <authorList>
            <person name="Nowell W R."/>
        </authorList>
    </citation>
    <scope>NUCLEOTIDE SEQUENCE</scope>
</reference>
<organism evidence="3 6">
    <name type="scientific">Didymodactylos carnosus</name>
    <dbReference type="NCBI Taxonomy" id="1234261"/>
    <lineage>
        <taxon>Eukaryota</taxon>
        <taxon>Metazoa</taxon>
        <taxon>Spiralia</taxon>
        <taxon>Gnathifera</taxon>
        <taxon>Rotifera</taxon>
        <taxon>Eurotatoria</taxon>
        <taxon>Bdelloidea</taxon>
        <taxon>Philodinida</taxon>
        <taxon>Philodinidae</taxon>
        <taxon>Didymodactylos</taxon>
    </lineage>
</organism>
<evidence type="ECO:0000313" key="2">
    <source>
        <dbReference type="EMBL" id="CAF1035166.1"/>
    </source>
</evidence>
<name>A0A814YAN5_9BILA</name>
<keyword evidence="6" id="KW-1185">Reference proteome</keyword>
<feature type="transmembrane region" description="Helical" evidence="1">
    <location>
        <begin position="69"/>
        <end position="89"/>
    </location>
</feature>
<accession>A0A814YAN5</accession>
<dbReference type="EMBL" id="CAJOBA010007479">
    <property type="protein sequence ID" value="CAF3803498.1"/>
    <property type="molecule type" value="Genomic_DNA"/>
</dbReference>
<evidence type="ECO:0000313" key="4">
    <source>
        <dbReference type="EMBL" id="CAF3803498.1"/>
    </source>
</evidence>
<dbReference type="EMBL" id="CAJNOQ010009507">
    <property type="protein sequence ID" value="CAF1226711.1"/>
    <property type="molecule type" value="Genomic_DNA"/>
</dbReference>